<dbReference type="AlphaFoldDB" id="A0A5B8VF23"/>
<name>A0A5B8VF23_9BACT</name>
<accession>A0A5B8VF23</accession>
<reference evidence="1 2" key="1">
    <citation type="journal article" date="2016" name="Int. J. Syst. Evol. Microbiol.">
        <title>Panacibacter ginsenosidivorans gen. nov., sp. nov., with ginsenoside converting activity isolated from soil of a ginseng field.</title>
        <authorList>
            <person name="Siddiqi M.Z."/>
            <person name="Muhammad Shafi S."/>
            <person name="Choi K.D."/>
            <person name="Im W.T."/>
        </authorList>
    </citation>
    <scope>NUCLEOTIDE SEQUENCE [LARGE SCALE GENOMIC DNA]</scope>
    <source>
        <strain evidence="1 2">Gsoil1550</strain>
    </source>
</reference>
<proteinExistence type="predicted"/>
<dbReference type="OrthoDB" id="793749at2"/>
<protein>
    <submittedName>
        <fullName evidence="1">Uncharacterized protein</fullName>
    </submittedName>
</protein>
<dbReference type="Proteomes" id="UP000321533">
    <property type="component" value="Chromosome"/>
</dbReference>
<gene>
    <name evidence="1" type="ORF">FRZ67_21145</name>
</gene>
<dbReference type="RefSeq" id="WP_147192559.1">
    <property type="nucleotide sequence ID" value="NZ_CP042435.1"/>
</dbReference>
<sequence length="143" mass="16114">MTKHKFKKMLWISLSTILLLASVLAIHIYMVMKPKAPTANTKIMARFDFKQPIDKTDANTVTAWLYNQKGVDHVLCNEKSGTAVFTFYPIKANADDILNSMRSTLHYNAVRYMPSKEELQSGCPVAAGSFTSKIYNSVTNLFN</sequence>
<organism evidence="1 2">
    <name type="scientific">Panacibacter ginsenosidivorans</name>
    <dbReference type="NCBI Taxonomy" id="1813871"/>
    <lineage>
        <taxon>Bacteria</taxon>
        <taxon>Pseudomonadati</taxon>
        <taxon>Bacteroidota</taxon>
        <taxon>Chitinophagia</taxon>
        <taxon>Chitinophagales</taxon>
        <taxon>Chitinophagaceae</taxon>
        <taxon>Panacibacter</taxon>
    </lineage>
</organism>
<evidence type="ECO:0000313" key="2">
    <source>
        <dbReference type="Proteomes" id="UP000321533"/>
    </source>
</evidence>
<dbReference type="KEGG" id="pgin:FRZ67_21145"/>
<evidence type="ECO:0000313" key="1">
    <source>
        <dbReference type="EMBL" id="QEC69683.1"/>
    </source>
</evidence>
<dbReference type="EMBL" id="CP042435">
    <property type="protein sequence ID" value="QEC69683.1"/>
    <property type="molecule type" value="Genomic_DNA"/>
</dbReference>
<keyword evidence="2" id="KW-1185">Reference proteome</keyword>